<dbReference type="OrthoDB" id="9764892at2"/>
<evidence type="ECO:0000259" key="8">
    <source>
        <dbReference type="Pfam" id="PF00108"/>
    </source>
</evidence>
<evidence type="ECO:0000256" key="1">
    <source>
        <dbReference type="ARBA" id="ARBA00010982"/>
    </source>
</evidence>
<evidence type="ECO:0000256" key="5">
    <source>
        <dbReference type="ARBA" id="ARBA00030755"/>
    </source>
</evidence>
<feature type="domain" description="Thiolase C-terminal" evidence="9">
    <location>
        <begin position="271"/>
        <end position="391"/>
    </location>
</feature>
<dbReference type="CDD" id="cd00751">
    <property type="entry name" value="thiolase"/>
    <property type="match status" value="1"/>
</dbReference>
<dbReference type="EC" id="2.3.1.9" evidence="2"/>
<dbReference type="Pfam" id="PF00108">
    <property type="entry name" value="Thiolase_N"/>
    <property type="match status" value="1"/>
</dbReference>
<dbReference type="InterPro" id="IPR002155">
    <property type="entry name" value="Thiolase"/>
</dbReference>
<protein>
    <recommendedName>
        <fullName evidence="2">acetyl-CoA C-acetyltransferase</fullName>
        <ecNumber evidence="2">2.3.1.9</ecNumber>
    </recommendedName>
    <alternativeName>
        <fullName evidence="5">Acetoacetyl-CoA thiolase</fullName>
    </alternativeName>
</protein>
<dbReference type="Gene3D" id="3.40.47.10">
    <property type="match status" value="2"/>
</dbReference>
<dbReference type="Proteomes" id="UP000193435">
    <property type="component" value="Unassembled WGS sequence"/>
</dbReference>
<dbReference type="FunFam" id="3.40.47.10:FF:000010">
    <property type="entry name" value="Acetyl-CoA acetyltransferase (Thiolase)"/>
    <property type="match status" value="1"/>
</dbReference>
<dbReference type="STRING" id="1073423.SAMN04488700_1224"/>
<dbReference type="PANTHER" id="PTHR18919:SF107">
    <property type="entry name" value="ACETYL-COA ACETYLTRANSFERASE, CYTOSOLIC"/>
    <property type="match status" value="1"/>
</dbReference>
<evidence type="ECO:0000256" key="3">
    <source>
        <dbReference type="ARBA" id="ARBA00022679"/>
    </source>
</evidence>
<name>A0A1X7N1E3_9LACT</name>
<dbReference type="PANTHER" id="PTHR18919">
    <property type="entry name" value="ACETYL-COA C-ACYLTRANSFERASE"/>
    <property type="match status" value="1"/>
</dbReference>
<dbReference type="GO" id="GO:0003985">
    <property type="term" value="F:acetyl-CoA C-acetyltransferase activity"/>
    <property type="evidence" value="ECO:0007669"/>
    <property type="project" value="UniProtKB-EC"/>
</dbReference>
<dbReference type="PROSITE" id="PS00099">
    <property type="entry name" value="THIOLASE_3"/>
    <property type="match status" value="1"/>
</dbReference>
<keyword evidence="3 7" id="KW-0808">Transferase</keyword>
<dbReference type="Pfam" id="PF02803">
    <property type="entry name" value="Thiolase_C"/>
    <property type="match status" value="1"/>
</dbReference>
<dbReference type="PROSITE" id="PS00737">
    <property type="entry name" value="THIOLASE_2"/>
    <property type="match status" value="1"/>
</dbReference>
<dbReference type="EMBL" id="FXBJ01000002">
    <property type="protein sequence ID" value="SMH31033.1"/>
    <property type="molecule type" value="Genomic_DNA"/>
</dbReference>
<evidence type="ECO:0000256" key="2">
    <source>
        <dbReference type="ARBA" id="ARBA00012705"/>
    </source>
</evidence>
<dbReference type="InterPro" id="IPR016039">
    <property type="entry name" value="Thiolase-like"/>
</dbReference>
<evidence type="ECO:0000256" key="4">
    <source>
        <dbReference type="ARBA" id="ARBA00023315"/>
    </source>
</evidence>
<proteinExistence type="inferred from homology"/>
<dbReference type="PIRSF" id="PIRSF000429">
    <property type="entry name" value="Ac-CoA_Ac_transf"/>
    <property type="match status" value="1"/>
</dbReference>
<keyword evidence="4 7" id="KW-0012">Acyltransferase</keyword>
<evidence type="ECO:0000313" key="10">
    <source>
        <dbReference type="EMBL" id="SMH31033.1"/>
    </source>
</evidence>
<dbReference type="PROSITE" id="PS00098">
    <property type="entry name" value="THIOLASE_1"/>
    <property type="match status" value="1"/>
</dbReference>
<dbReference type="InterPro" id="IPR020615">
    <property type="entry name" value="Thiolase_acyl_enz_int_AS"/>
</dbReference>
<dbReference type="InterPro" id="IPR020617">
    <property type="entry name" value="Thiolase_C"/>
</dbReference>
<keyword evidence="11" id="KW-1185">Reference proteome</keyword>
<feature type="active site" description="Proton acceptor" evidence="6">
    <location>
        <position position="379"/>
    </location>
</feature>
<gene>
    <name evidence="10" type="ORF">SAMN04488700_1224</name>
</gene>
<evidence type="ECO:0000256" key="6">
    <source>
        <dbReference type="PIRSR" id="PIRSR000429-1"/>
    </source>
</evidence>
<feature type="domain" description="Thiolase N-terminal" evidence="8">
    <location>
        <begin position="4"/>
        <end position="263"/>
    </location>
</feature>
<evidence type="ECO:0000313" key="11">
    <source>
        <dbReference type="Proteomes" id="UP000193435"/>
    </source>
</evidence>
<reference evidence="10 11" key="1">
    <citation type="submission" date="2017-04" db="EMBL/GenBank/DDBJ databases">
        <authorList>
            <person name="Afonso C.L."/>
            <person name="Miller P.J."/>
            <person name="Scott M.A."/>
            <person name="Spackman E."/>
            <person name="Goraichik I."/>
            <person name="Dimitrov K.M."/>
            <person name="Suarez D.L."/>
            <person name="Swayne D.E."/>
        </authorList>
    </citation>
    <scope>NUCLEOTIDE SEQUENCE [LARGE SCALE GENOMIC DNA]</scope>
    <source>
        <strain evidence="10 11">LMG26642</strain>
    </source>
</reference>
<dbReference type="SUPFAM" id="SSF53901">
    <property type="entry name" value="Thiolase-like"/>
    <property type="match status" value="2"/>
</dbReference>
<comment type="similarity">
    <text evidence="1 7">Belongs to the thiolase-like superfamily. Thiolase family.</text>
</comment>
<feature type="active site" description="Proton acceptor" evidence="6">
    <location>
        <position position="349"/>
    </location>
</feature>
<evidence type="ECO:0000259" key="9">
    <source>
        <dbReference type="Pfam" id="PF02803"/>
    </source>
</evidence>
<dbReference type="InterPro" id="IPR020613">
    <property type="entry name" value="Thiolase_CS"/>
</dbReference>
<dbReference type="InterPro" id="IPR020610">
    <property type="entry name" value="Thiolase_AS"/>
</dbReference>
<dbReference type="InterPro" id="IPR020616">
    <property type="entry name" value="Thiolase_N"/>
</dbReference>
<organism evidence="10 11">
    <name type="scientific">Carnobacterium iners</name>
    <dbReference type="NCBI Taxonomy" id="1073423"/>
    <lineage>
        <taxon>Bacteria</taxon>
        <taxon>Bacillati</taxon>
        <taxon>Bacillota</taxon>
        <taxon>Bacilli</taxon>
        <taxon>Lactobacillales</taxon>
        <taxon>Carnobacteriaceae</taxon>
        <taxon>Carnobacterium</taxon>
    </lineage>
</organism>
<dbReference type="AlphaFoldDB" id="A0A1X7N1E3"/>
<dbReference type="NCBIfam" id="TIGR01930">
    <property type="entry name" value="AcCoA-C-Actrans"/>
    <property type="match status" value="1"/>
</dbReference>
<dbReference type="RefSeq" id="WP_085559404.1">
    <property type="nucleotide sequence ID" value="NZ_FOAH01000018.1"/>
</dbReference>
<feature type="active site" description="Acyl-thioester intermediate" evidence="6">
    <location>
        <position position="88"/>
    </location>
</feature>
<evidence type="ECO:0000256" key="7">
    <source>
        <dbReference type="RuleBase" id="RU003557"/>
    </source>
</evidence>
<sequence length="396" mass="41402">MEEVVIVSAARTPIGKFGGSLNSVSAVELGTIVTKEALKRAAIAPDQVDQVIFGNVLQAGSGQNPARQIAVHAGIPFVTPGMTVNEVCGSGLKAIILGSQAIQLGDADVIVVGGTENMSQAPYLLASHRWGKKAGDDTMTDSVMRDGLSDAFSQLPMGLTAETVAEQYGISRFEQDQFAFESQMRATTAQKEGKFTKEIVPVPVKGIKGKEGLFSEDEFIRVSTTLDSLANLKPAFKEGGTVTAGNSSGINDGAAALVLMKKSLAKQLSLPYLATIKGYAEVGVDPAIMGYAPYYAIKNVLKKTTLSLADIDLIELNEAFSAQSVAVINDLKLNPEKVNVNGGAIALGHPIGASGSRIVVSLIHELLKNKARFGLASLCVGGGIGIAMVIENNQLG</sequence>
<accession>A0A1X7N1E3</accession>